<dbReference type="STRING" id="303698.A0A1V6TPW1"/>
<evidence type="ECO:0000313" key="5">
    <source>
        <dbReference type="Proteomes" id="UP000191285"/>
    </source>
</evidence>
<dbReference type="SUPFAM" id="SSF47616">
    <property type="entry name" value="GST C-terminal domain-like"/>
    <property type="match status" value="1"/>
</dbReference>
<feature type="domain" description="GST N-terminal" evidence="2">
    <location>
        <begin position="1"/>
        <end position="87"/>
    </location>
</feature>
<organism evidence="4 5">
    <name type="scientific">Penicillium steckii</name>
    <dbReference type="NCBI Taxonomy" id="303698"/>
    <lineage>
        <taxon>Eukaryota</taxon>
        <taxon>Fungi</taxon>
        <taxon>Dikarya</taxon>
        <taxon>Ascomycota</taxon>
        <taxon>Pezizomycotina</taxon>
        <taxon>Eurotiomycetes</taxon>
        <taxon>Eurotiomycetidae</taxon>
        <taxon>Eurotiales</taxon>
        <taxon>Aspergillaceae</taxon>
        <taxon>Penicillium</taxon>
    </lineage>
</organism>
<keyword evidence="5" id="KW-1185">Reference proteome</keyword>
<dbReference type="PANTHER" id="PTHR44051:SF9">
    <property type="entry name" value="GLUTATHIONE S-TRANSFERASE 1"/>
    <property type="match status" value="1"/>
</dbReference>
<comment type="caution">
    <text evidence="4">The sequence shown here is derived from an EMBL/GenBank/DDBJ whole genome shotgun (WGS) entry which is preliminary data.</text>
</comment>
<evidence type="ECO:0000259" key="2">
    <source>
        <dbReference type="PROSITE" id="PS50404"/>
    </source>
</evidence>
<dbReference type="InterPro" id="IPR004046">
    <property type="entry name" value="GST_C"/>
</dbReference>
<evidence type="ECO:0008006" key="6">
    <source>
        <dbReference type="Google" id="ProtNLM"/>
    </source>
</evidence>
<gene>
    <name evidence="4" type="ORF">PENSTE_c003G00649</name>
</gene>
<dbReference type="OrthoDB" id="2309723at2759"/>
<evidence type="ECO:0000256" key="1">
    <source>
        <dbReference type="ARBA" id="ARBA00007409"/>
    </source>
</evidence>
<name>A0A1V6TPW1_9EURO</name>
<dbReference type="EMBL" id="MLKD01000003">
    <property type="protein sequence ID" value="OQE28321.1"/>
    <property type="molecule type" value="Genomic_DNA"/>
</dbReference>
<dbReference type="CDD" id="cd03046">
    <property type="entry name" value="GST_N_GTT1_like"/>
    <property type="match status" value="1"/>
</dbReference>
<dbReference type="AlphaFoldDB" id="A0A1V6TPW1"/>
<evidence type="ECO:0000259" key="3">
    <source>
        <dbReference type="PROSITE" id="PS50405"/>
    </source>
</evidence>
<evidence type="ECO:0000313" key="4">
    <source>
        <dbReference type="EMBL" id="OQE28321.1"/>
    </source>
</evidence>
<comment type="similarity">
    <text evidence="1">Belongs to the GST superfamily.</text>
</comment>
<dbReference type="InterPro" id="IPR010987">
    <property type="entry name" value="Glutathione-S-Trfase_C-like"/>
</dbReference>
<feature type="domain" description="GST C-terminal" evidence="3">
    <location>
        <begin position="94"/>
        <end position="222"/>
    </location>
</feature>
<dbReference type="PROSITE" id="PS50405">
    <property type="entry name" value="GST_CTER"/>
    <property type="match status" value="1"/>
</dbReference>
<dbReference type="InterPro" id="IPR040079">
    <property type="entry name" value="Glutathione_S-Trfase"/>
</dbReference>
<dbReference type="PROSITE" id="PS50404">
    <property type="entry name" value="GST_NTER"/>
    <property type="match status" value="1"/>
</dbReference>
<proteinExistence type="inferred from homology"/>
<dbReference type="Pfam" id="PF13409">
    <property type="entry name" value="GST_N_2"/>
    <property type="match status" value="1"/>
</dbReference>
<dbReference type="InterPro" id="IPR004045">
    <property type="entry name" value="Glutathione_S-Trfase_N"/>
</dbReference>
<dbReference type="SFLD" id="SFLDS00019">
    <property type="entry name" value="Glutathione_Transferase_(cytos"/>
    <property type="match status" value="1"/>
</dbReference>
<dbReference type="SUPFAM" id="SSF52833">
    <property type="entry name" value="Thioredoxin-like"/>
    <property type="match status" value="1"/>
</dbReference>
<dbReference type="Gene3D" id="1.20.1050.10">
    <property type="match status" value="1"/>
</dbReference>
<dbReference type="SFLD" id="SFLDG00358">
    <property type="entry name" value="Main_(cytGST)"/>
    <property type="match status" value="1"/>
</dbReference>
<reference evidence="5" key="1">
    <citation type="journal article" date="2017" name="Nat. Microbiol.">
        <title>Global analysis of biosynthetic gene clusters reveals vast potential of secondary metabolite production in Penicillium species.</title>
        <authorList>
            <person name="Nielsen J.C."/>
            <person name="Grijseels S."/>
            <person name="Prigent S."/>
            <person name="Ji B."/>
            <person name="Dainat J."/>
            <person name="Nielsen K.F."/>
            <person name="Frisvad J.C."/>
            <person name="Workman M."/>
            <person name="Nielsen J."/>
        </authorList>
    </citation>
    <scope>NUCLEOTIDE SEQUENCE [LARGE SCALE GENOMIC DNA]</scope>
    <source>
        <strain evidence="5">IBT 24891</strain>
    </source>
</reference>
<protein>
    <recommendedName>
        <fullName evidence="6">Glutathione S-transferase</fullName>
    </recommendedName>
</protein>
<accession>A0A1V6TPW1</accession>
<dbReference type="PANTHER" id="PTHR44051">
    <property type="entry name" value="GLUTATHIONE S-TRANSFERASE-RELATED"/>
    <property type="match status" value="1"/>
</dbReference>
<dbReference type="InterPro" id="IPR036249">
    <property type="entry name" value="Thioredoxin-like_sf"/>
</dbReference>
<sequence length="237" mass="26526">MPLTLHHLGHSQSERIIWLAEELGIDYNYVFHKRDPIFAPQSLKDLHPAGTAPVMEDDPSPATNSKVVLAESGAIVDYIIAVYGNGRFALTPKDGADYPHYLEWFHVANGSLQPAIFRVLMSRGPASDPKSPIVAITLQKWERLLSRIDARLAETGAYLAGKELTAADIMSFFTLTTMRGFCPIEYDTEKHKNILAYLKRVGDRPAYQKAMKICEGDDFKPLLEAKADAFDIMKSRM</sequence>
<dbReference type="Pfam" id="PF00043">
    <property type="entry name" value="GST_C"/>
    <property type="match status" value="1"/>
</dbReference>
<dbReference type="Proteomes" id="UP000191285">
    <property type="component" value="Unassembled WGS sequence"/>
</dbReference>
<dbReference type="InterPro" id="IPR036282">
    <property type="entry name" value="Glutathione-S-Trfase_C_sf"/>
</dbReference>
<dbReference type="Gene3D" id="3.40.30.10">
    <property type="entry name" value="Glutaredoxin"/>
    <property type="match status" value="1"/>
</dbReference>